<accession>A0ABT0ZXU7</accession>
<dbReference type="SUPFAM" id="SSF51556">
    <property type="entry name" value="Metallo-dependent hydrolases"/>
    <property type="match status" value="1"/>
</dbReference>
<evidence type="ECO:0000313" key="4">
    <source>
        <dbReference type="Proteomes" id="UP001165283"/>
    </source>
</evidence>
<organism evidence="3 4">
    <name type="scientific">Pseudonocardia humida</name>
    <dbReference type="NCBI Taxonomy" id="2800819"/>
    <lineage>
        <taxon>Bacteria</taxon>
        <taxon>Bacillati</taxon>
        <taxon>Actinomycetota</taxon>
        <taxon>Actinomycetes</taxon>
        <taxon>Pseudonocardiales</taxon>
        <taxon>Pseudonocardiaceae</taxon>
        <taxon>Pseudonocardia</taxon>
    </lineage>
</organism>
<dbReference type="EMBL" id="JAGSOV010000023">
    <property type="protein sequence ID" value="MCO1655567.1"/>
    <property type="molecule type" value="Genomic_DNA"/>
</dbReference>
<evidence type="ECO:0000256" key="1">
    <source>
        <dbReference type="ARBA" id="ARBA00023239"/>
    </source>
</evidence>
<protein>
    <submittedName>
        <fullName evidence="3">Amidohydrolase family protein</fullName>
    </submittedName>
</protein>
<gene>
    <name evidence="3" type="ORF">KDL28_10930</name>
</gene>
<keyword evidence="1" id="KW-0456">Lyase</keyword>
<dbReference type="Pfam" id="PF04909">
    <property type="entry name" value="Amidohydro_2"/>
    <property type="match status" value="1"/>
</dbReference>
<dbReference type="Proteomes" id="UP001165283">
    <property type="component" value="Unassembled WGS sequence"/>
</dbReference>
<comment type="caution">
    <text evidence="3">The sequence shown here is derived from an EMBL/GenBank/DDBJ whole genome shotgun (WGS) entry which is preliminary data.</text>
</comment>
<dbReference type="InterPro" id="IPR032466">
    <property type="entry name" value="Metal_Hydrolase"/>
</dbReference>
<name>A0ABT0ZXU7_9PSEU</name>
<proteinExistence type="predicted"/>
<dbReference type="InterPro" id="IPR032465">
    <property type="entry name" value="ACMSD"/>
</dbReference>
<dbReference type="RefSeq" id="WP_252437444.1">
    <property type="nucleotide sequence ID" value="NZ_JAGSOV010000023.1"/>
</dbReference>
<reference evidence="3" key="1">
    <citation type="submission" date="2021-04" db="EMBL/GenBank/DDBJ databases">
        <title>Pseudonocardia sp. nov., isolated from sandy soil of mangrove forest.</title>
        <authorList>
            <person name="Zan Z."/>
            <person name="Huang R."/>
            <person name="Liu W."/>
        </authorList>
    </citation>
    <scope>NUCLEOTIDE SEQUENCE</scope>
    <source>
        <strain evidence="3">S2-4</strain>
    </source>
</reference>
<evidence type="ECO:0000259" key="2">
    <source>
        <dbReference type="Pfam" id="PF04909"/>
    </source>
</evidence>
<dbReference type="Gene3D" id="3.20.20.140">
    <property type="entry name" value="Metal-dependent hydrolases"/>
    <property type="match status" value="1"/>
</dbReference>
<evidence type="ECO:0000313" key="3">
    <source>
        <dbReference type="EMBL" id="MCO1655567.1"/>
    </source>
</evidence>
<dbReference type="PANTHER" id="PTHR21240">
    <property type="entry name" value="2-AMINO-3-CARBOXYLMUCONATE-6-SEMIALDEHYDE DECARBOXYLASE"/>
    <property type="match status" value="1"/>
</dbReference>
<dbReference type="InterPro" id="IPR006680">
    <property type="entry name" value="Amidohydro-rel"/>
</dbReference>
<sequence>MGVNGSHAPTGAAAAPEGSALDVHAHAMPLPLLQRLADRGLADLGGAAEGVVRLDPRVSGVGPRVPLPLARSQYDVDVRLCEMDDLGVDRHAVSLPPSLFCSTADDGGFARGIVAAGNDELATYVADAPDRLLGLGSVALGWPGAAEEADRALDELGLAGIAIGSRGGGRDLDDPVNDELWALLAERGAFVFLHPSGVPDPHRQADFWLPQLVGYPMETALAVARLVFGRVLERHPLTLCLAHGGGCLPALRGRLDAGWDREDLARTTAVRPSELTDRLYYDTAVFSTTLLRRLVEDVGAEHVLLGTDHPFELGDRAPLETVAALGLDRAATRAIRWENAAGLLGLAVRR</sequence>
<dbReference type="PANTHER" id="PTHR21240:SF28">
    <property type="entry name" value="ISO-OROTATE DECARBOXYLASE (EUROFUNG)"/>
    <property type="match status" value="1"/>
</dbReference>
<feature type="domain" description="Amidohydrolase-related" evidence="2">
    <location>
        <begin position="22"/>
        <end position="346"/>
    </location>
</feature>
<keyword evidence="4" id="KW-1185">Reference proteome</keyword>